<gene>
    <name evidence="1" type="ORF">AB5J50_48890</name>
</gene>
<protein>
    <submittedName>
        <fullName evidence="1">Uncharacterized protein</fullName>
    </submittedName>
</protein>
<reference evidence="1" key="1">
    <citation type="submission" date="2024-07" db="EMBL/GenBank/DDBJ databases">
        <authorList>
            <person name="Yu S.T."/>
        </authorList>
    </citation>
    <scope>NUCLEOTIDE SEQUENCE</scope>
    <source>
        <strain evidence="1">R35</strain>
    </source>
</reference>
<dbReference type="RefSeq" id="WP_369264966.1">
    <property type="nucleotide sequence ID" value="NZ_CP163440.1"/>
</dbReference>
<evidence type="ECO:0000313" key="1">
    <source>
        <dbReference type="EMBL" id="XDQ68135.1"/>
    </source>
</evidence>
<sequence>MIGFMVMASGPLDAVPLSALFPQLSASEVEVLRRAARAIDEARVGEPEPAWLWASHHAAFPGPGPGAAVILLADIVGPAGPGDQLEFLLDVSWTDQGELSVSAAVNVACWCDVDHATHDADALYVVIGGETSLSQAFQAGADRLVDWLADPRDPDYWRNRAGLPAR</sequence>
<proteinExistence type="predicted"/>
<name>A0AB39SQY4_9ACTN</name>
<dbReference type="AlphaFoldDB" id="A0AB39SQY4"/>
<dbReference type="EMBL" id="CP163440">
    <property type="protein sequence ID" value="XDQ68135.1"/>
    <property type="molecule type" value="Genomic_DNA"/>
</dbReference>
<accession>A0AB39SQY4</accession>
<organism evidence="1">
    <name type="scientific">Streptomyces sp. R35</name>
    <dbReference type="NCBI Taxonomy" id="3238630"/>
    <lineage>
        <taxon>Bacteria</taxon>
        <taxon>Bacillati</taxon>
        <taxon>Actinomycetota</taxon>
        <taxon>Actinomycetes</taxon>
        <taxon>Kitasatosporales</taxon>
        <taxon>Streptomycetaceae</taxon>
        <taxon>Streptomyces</taxon>
    </lineage>
</organism>